<dbReference type="GO" id="GO:0005737">
    <property type="term" value="C:cytoplasm"/>
    <property type="evidence" value="ECO:0007669"/>
    <property type="project" value="TreeGrafter"/>
</dbReference>
<evidence type="ECO:0000256" key="1">
    <source>
        <dbReference type="ARBA" id="ARBA00001911"/>
    </source>
</evidence>
<dbReference type="InterPro" id="IPR036291">
    <property type="entry name" value="NAD(P)-bd_dom_sf"/>
</dbReference>
<dbReference type="EC" id="4.1.1.35" evidence="14"/>
<gene>
    <name evidence="14" type="ORF">AB5J56_07830</name>
</gene>
<dbReference type="AlphaFoldDB" id="A0AB39P3A4"/>
<evidence type="ECO:0000256" key="12">
    <source>
        <dbReference type="ARBA" id="ARBA00037859"/>
    </source>
</evidence>
<evidence type="ECO:0000256" key="3">
    <source>
        <dbReference type="ARBA" id="ARBA00022692"/>
    </source>
</evidence>
<dbReference type="PANTHER" id="PTHR43078:SF6">
    <property type="entry name" value="UDP-GLUCURONIC ACID DECARBOXYLASE 1"/>
    <property type="match status" value="1"/>
</dbReference>
<dbReference type="Gene3D" id="3.40.50.720">
    <property type="entry name" value="NAD(P)-binding Rossmann-like Domain"/>
    <property type="match status" value="1"/>
</dbReference>
<dbReference type="GO" id="GO:0042732">
    <property type="term" value="P:D-xylose metabolic process"/>
    <property type="evidence" value="ECO:0007669"/>
    <property type="project" value="InterPro"/>
</dbReference>
<dbReference type="CDD" id="cd05230">
    <property type="entry name" value="UGD_SDR_e"/>
    <property type="match status" value="1"/>
</dbReference>
<dbReference type="InterPro" id="IPR001509">
    <property type="entry name" value="Epimerase_deHydtase"/>
</dbReference>
<comment type="cofactor">
    <cofactor evidence="1">
        <name>NAD(+)</name>
        <dbReference type="ChEBI" id="CHEBI:57540"/>
    </cofactor>
</comment>
<keyword evidence="10" id="KW-0325">Glycoprotein</keyword>
<dbReference type="RefSeq" id="WP_369231377.1">
    <property type="nucleotide sequence ID" value="NZ_CP163435.1"/>
</dbReference>
<keyword evidence="7" id="KW-0520">NAD</keyword>
<evidence type="ECO:0000256" key="5">
    <source>
        <dbReference type="ARBA" id="ARBA00022968"/>
    </source>
</evidence>
<evidence type="ECO:0000256" key="7">
    <source>
        <dbReference type="ARBA" id="ARBA00023027"/>
    </source>
</evidence>
<dbReference type="GO" id="GO:0070403">
    <property type="term" value="F:NAD+ binding"/>
    <property type="evidence" value="ECO:0007669"/>
    <property type="project" value="InterPro"/>
</dbReference>
<accession>A0AB39P3A4</accession>
<evidence type="ECO:0000256" key="6">
    <source>
        <dbReference type="ARBA" id="ARBA00022989"/>
    </source>
</evidence>
<keyword evidence="6" id="KW-1133">Transmembrane helix</keyword>
<dbReference type="PANTHER" id="PTHR43078">
    <property type="entry name" value="UDP-GLUCURONIC ACID DECARBOXYLASE-RELATED"/>
    <property type="match status" value="1"/>
</dbReference>
<proteinExistence type="predicted"/>
<dbReference type="InterPro" id="IPR044516">
    <property type="entry name" value="UXS-like"/>
</dbReference>
<sequence length="325" mass="36109">MRVVVSGGSGFVGSHLCEALIRRGDMVSCLDDFSSGRPENIAHLLREARFQCTPCDVTEEVKVSGKVDAVMHLASPASPFDYYRHPLETLAVGSRGTENMLRLAVRNDARFVLASTSEIYGDPLEHPQTEDYWGHVNPIGPRSVYDEAKRFSEALTMAYRRSLSADIAIARIFNTYGPRMRPHDGRVVSSFIRQALDGEALTVFGDGSQTRSFCYVDDLVRGLVALLDSPHPGPFNLGNPKEWTVRQLAELVTLVTHSSSELRFLPLPVDDPARRRPVITRARESLGWNPQVPLEEGLRHTVDWFASQSQTLVRPPERSAAGRPS</sequence>
<keyword evidence="4" id="KW-0210">Decarboxylase</keyword>
<dbReference type="EMBL" id="CP163435">
    <property type="protein sequence ID" value="XDQ24592.1"/>
    <property type="molecule type" value="Genomic_DNA"/>
</dbReference>
<dbReference type="Pfam" id="PF01370">
    <property type="entry name" value="Epimerase"/>
    <property type="match status" value="1"/>
</dbReference>
<evidence type="ECO:0000256" key="4">
    <source>
        <dbReference type="ARBA" id="ARBA00022793"/>
    </source>
</evidence>
<evidence type="ECO:0000256" key="2">
    <source>
        <dbReference type="ARBA" id="ARBA00004323"/>
    </source>
</evidence>
<keyword evidence="11 14" id="KW-0456">Lyase</keyword>
<protein>
    <submittedName>
        <fullName evidence="14">UDP-glucuronic acid decarboxylase family protein</fullName>
        <ecNumber evidence="14">4.1.1.35</ecNumber>
    </submittedName>
</protein>
<evidence type="ECO:0000256" key="9">
    <source>
        <dbReference type="ARBA" id="ARBA00023136"/>
    </source>
</evidence>
<organism evidence="14">
    <name type="scientific">Streptomyces sp. R21</name>
    <dbReference type="NCBI Taxonomy" id="3238627"/>
    <lineage>
        <taxon>Bacteria</taxon>
        <taxon>Bacillati</taxon>
        <taxon>Actinomycetota</taxon>
        <taxon>Actinomycetes</taxon>
        <taxon>Kitasatosporales</taxon>
        <taxon>Streptomycetaceae</taxon>
        <taxon>Streptomyces</taxon>
    </lineage>
</organism>
<keyword evidence="9" id="KW-0472">Membrane</keyword>
<keyword evidence="8" id="KW-0333">Golgi apparatus</keyword>
<reference evidence="14" key="1">
    <citation type="submission" date="2024-07" db="EMBL/GenBank/DDBJ databases">
        <authorList>
            <person name="Yu S.T."/>
        </authorList>
    </citation>
    <scope>NUCLEOTIDE SEQUENCE</scope>
    <source>
        <strain evidence="14">R21</strain>
    </source>
</reference>
<comment type="subcellular location">
    <subcellularLocation>
        <location evidence="2">Golgi apparatus membrane</location>
        <topology evidence="2">Single-pass type II membrane protein</topology>
    </subcellularLocation>
    <subcellularLocation>
        <location evidence="12">Golgi apparatus</location>
        <location evidence="12">Golgi stack membrane</location>
    </subcellularLocation>
</comment>
<evidence type="ECO:0000256" key="10">
    <source>
        <dbReference type="ARBA" id="ARBA00023180"/>
    </source>
</evidence>
<dbReference type="GO" id="GO:0048040">
    <property type="term" value="F:UDP-glucuronate decarboxylase activity"/>
    <property type="evidence" value="ECO:0007669"/>
    <property type="project" value="UniProtKB-EC"/>
</dbReference>
<evidence type="ECO:0000259" key="13">
    <source>
        <dbReference type="Pfam" id="PF01370"/>
    </source>
</evidence>
<dbReference type="SUPFAM" id="SSF51735">
    <property type="entry name" value="NAD(P)-binding Rossmann-fold domains"/>
    <property type="match status" value="1"/>
</dbReference>
<evidence type="ECO:0000313" key="14">
    <source>
        <dbReference type="EMBL" id="XDQ24592.1"/>
    </source>
</evidence>
<dbReference type="FunFam" id="3.40.50.720:FF:000065">
    <property type="entry name" value="UDP-glucuronic acid decarboxylase 1"/>
    <property type="match status" value="1"/>
</dbReference>
<feature type="domain" description="NAD-dependent epimerase/dehydratase" evidence="13">
    <location>
        <begin position="3"/>
        <end position="238"/>
    </location>
</feature>
<evidence type="ECO:0000256" key="8">
    <source>
        <dbReference type="ARBA" id="ARBA00023034"/>
    </source>
</evidence>
<keyword evidence="5" id="KW-0735">Signal-anchor</keyword>
<evidence type="ECO:0000256" key="11">
    <source>
        <dbReference type="ARBA" id="ARBA00023239"/>
    </source>
</evidence>
<keyword evidence="3" id="KW-0812">Transmembrane</keyword>
<name>A0AB39P3A4_9ACTN</name>